<dbReference type="Proteomes" id="UP001156870">
    <property type="component" value="Unassembled WGS sequence"/>
</dbReference>
<dbReference type="EMBL" id="BSPD01000039">
    <property type="protein sequence ID" value="GLS26179.1"/>
    <property type="molecule type" value="Genomic_DNA"/>
</dbReference>
<protein>
    <submittedName>
        <fullName evidence="1">Uncharacterized protein</fullName>
    </submittedName>
</protein>
<dbReference type="AlphaFoldDB" id="A0AA37WLN0"/>
<sequence length="99" mass="10891">MSKILIYLLLAQIFGAEDNGSVLLPGEVENICLTQDDVGVCLTSLEEWGYIDLTTNEILIRSDYGHVDESLRVMANDYIEGDQLISTLGNSSGEQPKPE</sequence>
<comment type="caution">
    <text evidence="1">The sequence shown here is derived from an EMBL/GenBank/DDBJ whole genome shotgun (WGS) entry which is preliminary data.</text>
</comment>
<evidence type="ECO:0000313" key="2">
    <source>
        <dbReference type="Proteomes" id="UP001156870"/>
    </source>
</evidence>
<evidence type="ECO:0000313" key="1">
    <source>
        <dbReference type="EMBL" id="GLS26179.1"/>
    </source>
</evidence>
<accession>A0AA37WLN0</accession>
<name>A0AA37WLN0_9GAMM</name>
<reference evidence="1 2" key="1">
    <citation type="journal article" date="2014" name="Int. J. Syst. Evol. Microbiol.">
        <title>Complete genome sequence of Corynebacterium casei LMG S-19264T (=DSM 44701T), isolated from a smear-ripened cheese.</title>
        <authorList>
            <consortium name="US DOE Joint Genome Institute (JGI-PGF)"/>
            <person name="Walter F."/>
            <person name="Albersmeier A."/>
            <person name="Kalinowski J."/>
            <person name="Ruckert C."/>
        </authorList>
    </citation>
    <scope>NUCLEOTIDE SEQUENCE [LARGE SCALE GENOMIC DNA]</scope>
    <source>
        <strain evidence="1 2">NBRC 110095</strain>
    </source>
</reference>
<proteinExistence type="predicted"/>
<dbReference type="RefSeq" id="WP_232593078.1">
    <property type="nucleotide sequence ID" value="NZ_BSPD01000039.1"/>
</dbReference>
<keyword evidence="2" id="KW-1185">Reference proteome</keyword>
<organism evidence="1 2">
    <name type="scientific">Marinibactrum halimedae</name>
    <dbReference type="NCBI Taxonomy" id="1444977"/>
    <lineage>
        <taxon>Bacteria</taxon>
        <taxon>Pseudomonadati</taxon>
        <taxon>Pseudomonadota</taxon>
        <taxon>Gammaproteobacteria</taxon>
        <taxon>Cellvibrionales</taxon>
        <taxon>Cellvibrionaceae</taxon>
        <taxon>Marinibactrum</taxon>
    </lineage>
</organism>
<gene>
    <name evidence="1" type="ORF">GCM10007877_18940</name>
</gene>